<dbReference type="CDD" id="cd06582">
    <property type="entry name" value="TM_PBP1_LivH_like"/>
    <property type="match status" value="1"/>
</dbReference>
<evidence type="ECO:0000256" key="10">
    <source>
        <dbReference type="SAM" id="Phobius"/>
    </source>
</evidence>
<dbReference type="PANTHER" id="PTHR11795:SF371">
    <property type="entry name" value="HIGH-AFFINITY BRANCHED-CHAIN AMINO ACID TRANSPORT SYSTEM PERMEASE PROTEIN LIVH"/>
    <property type="match status" value="1"/>
</dbReference>
<feature type="transmembrane region" description="Helical" evidence="10">
    <location>
        <begin position="70"/>
        <end position="96"/>
    </location>
</feature>
<keyword evidence="6" id="KW-0029">Amino-acid transport</keyword>
<feature type="transmembrane region" description="Helical" evidence="10">
    <location>
        <begin position="206"/>
        <end position="225"/>
    </location>
</feature>
<keyword evidence="3" id="KW-1003">Cell membrane</keyword>
<sequence length="303" mass="32821">MLELTVYGIIYGSIIALGAIGLTLIYGILRFANFAHGDLMSVGAYIALFLIQVLFPMLGVPQERFGGTSFGWPLILAIPISAVVTALIAIALDQMFYRPLRARRASPVIVAMASLGAAFIVRNVIYIFWGPDKISYFPGVYRPAWQLPFDIRIRPDELIIVTLALSLVAVIYLFLQKTKLGKAMRATADNPDLARVTGINTEQVRLWTWGIGAGLAAVAGIMYGVNAQLFPEMGWGFLLPLFAAAILGTIGNPYGALVGGLVIGIVQRLSTQWLNPAYQPAVAFLVLIIVLLVRPQGLFGGRS</sequence>
<accession>H5SUB1</accession>
<dbReference type="InterPro" id="IPR052157">
    <property type="entry name" value="BCAA_transport_permease"/>
</dbReference>
<keyword evidence="5 10" id="KW-0812">Transmembrane</keyword>
<dbReference type="GO" id="GO:0015192">
    <property type="term" value="F:L-phenylalanine transmembrane transporter activity"/>
    <property type="evidence" value="ECO:0007669"/>
    <property type="project" value="TreeGrafter"/>
</dbReference>
<name>H5SUB1_ACEAU</name>
<keyword evidence="2" id="KW-0813">Transport</keyword>
<evidence type="ECO:0000256" key="3">
    <source>
        <dbReference type="ARBA" id="ARBA00022475"/>
    </source>
</evidence>
<keyword evidence="7 10" id="KW-1133">Transmembrane helix</keyword>
<feature type="transmembrane region" description="Helical" evidence="10">
    <location>
        <begin position="39"/>
        <end position="58"/>
    </location>
</feature>
<reference evidence="11" key="1">
    <citation type="journal article" date="2005" name="Environ. Microbiol.">
        <title>Genetic and functional properties of uncultivated thermophilic crenarchaeotes from a subsurface gold mine as revealed by analysis of genome fragments.</title>
        <authorList>
            <person name="Nunoura T."/>
            <person name="Hirayama H."/>
            <person name="Takami H."/>
            <person name="Oida H."/>
            <person name="Nishi S."/>
            <person name="Shimamura S."/>
            <person name="Suzuki Y."/>
            <person name="Inagaki F."/>
            <person name="Takai K."/>
            <person name="Nealson K.H."/>
            <person name="Horikoshi K."/>
        </authorList>
    </citation>
    <scope>NUCLEOTIDE SEQUENCE</scope>
</reference>
<dbReference type="AlphaFoldDB" id="H5SUB1"/>
<feature type="transmembrane region" description="Helical" evidence="10">
    <location>
        <begin position="237"/>
        <end position="266"/>
    </location>
</feature>
<comment type="similarity">
    <text evidence="9">Belongs to the binding-protein-dependent transport system permease family. LivHM subfamily.</text>
</comment>
<keyword evidence="8 10" id="KW-0472">Membrane</keyword>
<evidence type="ECO:0000256" key="5">
    <source>
        <dbReference type="ARBA" id="ARBA00022692"/>
    </source>
</evidence>
<evidence type="ECO:0000256" key="6">
    <source>
        <dbReference type="ARBA" id="ARBA00022970"/>
    </source>
</evidence>
<evidence type="ECO:0000256" key="9">
    <source>
        <dbReference type="ARBA" id="ARBA00037998"/>
    </source>
</evidence>
<gene>
    <name evidence="11" type="ORF">HGMM_OP4C747</name>
</gene>
<dbReference type="GO" id="GO:0015808">
    <property type="term" value="P:L-alanine transport"/>
    <property type="evidence" value="ECO:0007669"/>
    <property type="project" value="TreeGrafter"/>
</dbReference>
<evidence type="ECO:0000256" key="8">
    <source>
        <dbReference type="ARBA" id="ARBA00023136"/>
    </source>
</evidence>
<feature type="transmembrane region" description="Helical" evidence="10">
    <location>
        <begin position="158"/>
        <end position="175"/>
    </location>
</feature>
<evidence type="ECO:0000256" key="7">
    <source>
        <dbReference type="ARBA" id="ARBA00022989"/>
    </source>
</evidence>
<comment type="subcellular location">
    <subcellularLocation>
        <location evidence="1">Cell membrane</location>
        <topology evidence="1">Multi-pass membrane protein</topology>
    </subcellularLocation>
</comment>
<evidence type="ECO:0000256" key="1">
    <source>
        <dbReference type="ARBA" id="ARBA00004651"/>
    </source>
</evidence>
<feature type="transmembrane region" description="Helical" evidence="10">
    <location>
        <begin position="273"/>
        <end position="293"/>
    </location>
</feature>
<protein>
    <submittedName>
        <fullName evidence="11">Hydrophobic amino acid ABC transporter permease</fullName>
    </submittedName>
</protein>
<dbReference type="GO" id="GO:0005886">
    <property type="term" value="C:plasma membrane"/>
    <property type="evidence" value="ECO:0007669"/>
    <property type="project" value="UniProtKB-SubCell"/>
</dbReference>
<keyword evidence="4" id="KW-0997">Cell inner membrane</keyword>
<proteinExistence type="inferred from homology"/>
<dbReference type="GO" id="GO:0015190">
    <property type="term" value="F:L-leucine transmembrane transporter activity"/>
    <property type="evidence" value="ECO:0007669"/>
    <property type="project" value="TreeGrafter"/>
</dbReference>
<organism evidence="11">
    <name type="scientific">Acetithermum autotrophicum</name>
    <dbReference type="NCBI Taxonomy" id="1446466"/>
    <lineage>
        <taxon>Bacteria</taxon>
        <taxon>Candidatus Bipolaricaulota</taxon>
        <taxon>Candidatus Acetithermum</taxon>
    </lineage>
</organism>
<reference evidence="11" key="2">
    <citation type="journal article" date="2012" name="PLoS ONE">
        <title>A Deeply Branching Thermophilic Bacterium with an Ancient Acetyl-CoA Pathway Dominates a Subsurface Ecosystem.</title>
        <authorList>
            <person name="Takami H."/>
            <person name="Noguchi H."/>
            <person name="Takaki Y."/>
            <person name="Uchiyama I."/>
            <person name="Toyoda A."/>
            <person name="Nishi S."/>
            <person name="Chee G.-J."/>
            <person name="Arai W."/>
            <person name="Nunoura T."/>
            <person name="Itoh T."/>
            <person name="Hattori M."/>
            <person name="Takai K."/>
        </authorList>
    </citation>
    <scope>NUCLEOTIDE SEQUENCE</scope>
</reference>
<dbReference type="EMBL" id="AP011803">
    <property type="protein sequence ID" value="BAL60111.1"/>
    <property type="molecule type" value="Genomic_DNA"/>
</dbReference>
<dbReference type="Pfam" id="PF02653">
    <property type="entry name" value="BPD_transp_2"/>
    <property type="match status" value="1"/>
</dbReference>
<dbReference type="GO" id="GO:1903806">
    <property type="term" value="P:L-isoleucine import across plasma membrane"/>
    <property type="evidence" value="ECO:0007669"/>
    <property type="project" value="TreeGrafter"/>
</dbReference>
<evidence type="ECO:0000256" key="4">
    <source>
        <dbReference type="ARBA" id="ARBA00022519"/>
    </source>
</evidence>
<evidence type="ECO:0000256" key="2">
    <source>
        <dbReference type="ARBA" id="ARBA00022448"/>
    </source>
</evidence>
<feature type="transmembrane region" description="Helical" evidence="10">
    <location>
        <begin position="108"/>
        <end position="129"/>
    </location>
</feature>
<dbReference type="GO" id="GO:0015188">
    <property type="term" value="F:L-isoleucine transmembrane transporter activity"/>
    <property type="evidence" value="ECO:0007669"/>
    <property type="project" value="TreeGrafter"/>
</dbReference>
<evidence type="ECO:0000313" key="11">
    <source>
        <dbReference type="EMBL" id="BAL60111.1"/>
    </source>
</evidence>
<dbReference type="PANTHER" id="PTHR11795">
    <property type="entry name" value="BRANCHED-CHAIN AMINO ACID TRANSPORT SYSTEM PERMEASE PROTEIN LIVH"/>
    <property type="match status" value="1"/>
</dbReference>
<feature type="transmembrane region" description="Helical" evidence="10">
    <location>
        <begin position="6"/>
        <end position="27"/>
    </location>
</feature>
<dbReference type="GO" id="GO:0005304">
    <property type="term" value="F:L-valine transmembrane transporter activity"/>
    <property type="evidence" value="ECO:0007669"/>
    <property type="project" value="TreeGrafter"/>
</dbReference>
<dbReference type="InterPro" id="IPR001851">
    <property type="entry name" value="ABC_transp_permease"/>
</dbReference>
<dbReference type="GO" id="GO:0042941">
    <property type="term" value="P:D-alanine transmembrane transport"/>
    <property type="evidence" value="ECO:0007669"/>
    <property type="project" value="TreeGrafter"/>
</dbReference>